<feature type="compositionally biased region" description="Low complexity" evidence="1">
    <location>
        <begin position="119"/>
        <end position="135"/>
    </location>
</feature>
<accession>A0A427YMG3</accession>
<dbReference type="Proteomes" id="UP000279259">
    <property type="component" value="Unassembled WGS sequence"/>
</dbReference>
<dbReference type="SUPFAM" id="SSF118310">
    <property type="entry name" value="AN1-like Zinc finger"/>
    <property type="match status" value="1"/>
</dbReference>
<dbReference type="EMBL" id="RSCD01000006">
    <property type="protein sequence ID" value="RSH92318.1"/>
    <property type="molecule type" value="Genomic_DNA"/>
</dbReference>
<sequence length="279" mass="30295">MPVQGCERVTIESVAGITADADDGGTGSAQVADIAKEVRCPGCGEAFCVVHRQQAAHACSAPEDFNDRHEAFLSRRTHALEVLARTFPDQAARSIPKPPPQRDVVRPPSAMTTSRGSDQPPTAVSSSSTTQTQIQDNGKTKSKAEKLYDMHLRKLRSLAKPLDPKRRDGEKRFFEWGIGDVENARKWADSGKWEGGKLERSWVLQETPTGKVLDLLIAASKTSRPISTSPSEPAQTLSLVCLSSPPDVPRSLAPLDLSRSAGEQIFEGCVILLVRGWTD</sequence>
<evidence type="ECO:0000313" key="3">
    <source>
        <dbReference type="Proteomes" id="UP000279259"/>
    </source>
</evidence>
<dbReference type="AlphaFoldDB" id="A0A427YMG3"/>
<evidence type="ECO:0000256" key="1">
    <source>
        <dbReference type="SAM" id="MobiDB-lite"/>
    </source>
</evidence>
<dbReference type="OrthoDB" id="431929at2759"/>
<organism evidence="2 3">
    <name type="scientific">Saitozyma podzolica</name>
    <dbReference type="NCBI Taxonomy" id="1890683"/>
    <lineage>
        <taxon>Eukaryota</taxon>
        <taxon>Fungi</taxon>
        <taxon>Dikarya</taxon>
        <taxon>Basidiomycota</taxon>
        <taxon>Agaricomycotina</taxon>
        <taxon>Tremellomycetes</taxon>
        <taxon>Tremellales</taxon>
        <taxon>Trimorphomycetaceae</taxon>
        <taxon>Saitozyma</taxon>
    </lineage>
</organism>
<name>A0A427YMG3_9TREE</name>
<protein>
    <recommendedName>
        <fullName evidence="4">AN1-type domain-containing protein</fullName>
    </recommendedName>
</protein>
<evidence type="ECO:0008006" key="4">
    <source>
        <dbReference type="Google" id="ProtNLM"/>
    </source>
</evidence>
<gene>
    <name evidence="2" type="ORF">EHS25_008733</name>
</gene>
<reference evidence="2 3" key="1">
    <citation type="submission" date="2018-11" db="EMBL/GenBank/DDBJ databases">
        <title>Genome sequence of Saitozyma podzolica DSM 27192.</title>
        <authorList>
            <person name="Aliyu H."/>
            <person name="Gorte O."/>
            <person name="Ochsenreither K."/>
        </authorList>
    </citation>
    <scope>NUCLEOTIDE SEQUENCE [LARGE SCALE GENOMIC DNA]</scope>
    <source>
        <strain evidence="2 3">DSM 27192</strain>
    </source>
</reference>
<keyword evidence="3" id="KW-1185">Reference proteome</keyword>
<dbReference type="STRING" id="1890683.A0A427YMG3"/>
<dbReference type="InterPro" id="IPR035896">
    <property type="entry name" value="AN1-like_Znf"/>
</dbReference>
<feature type="region of interest" description="Disordered" evidence="1">
    <location>
        <begin position="89"/>
        <end position="145"/>
    </location>
</feature>
<proteinExistence type="predicted"/>
<comment type="caution">
    <text evidence="2">The sequence shown here is derived from an EMBL/GenBank/DDBJ whole genome shotgun (WGS) entry which is preliminary data.</text>
</comment>
<dbReference type="Gene3D" id="4.10.1110.10">
    <property type="entry name" value="AN1-like Zinc finger"/>
    <property type="match status" value="1"/>
</dbReference>
<evidence type="ECO:0000313" key="2">
    <source>
        <dbReference type="EMBL" id="RSH92318.1"/>
    </source>
</evidence>